<dbReference type="InterPro" id="IPR011993">
    <property type="entry name" value="PH-like_dom_sf"/>
</dbReference>
<protein>
    <recommendedName>
        <fullName evidence="3">Pleckstrin homology domain-containing family A member 8</fullName>
    </recommendedName>
    <alternativeName>
        <fullName evidence="9">Phosphatidylinositol-four-phosphate adapter protein 2</fullName>
    </alternativeName>
</protein>
<evidence type="ECO:0000313" key="14">
    <source>
        <dbReference type="Proteomes" id="UP000308365"/>
    </source>
</evidence>
<evidence type="ECO:0000256" key="6">
    <source>
        <dbReference type="ARBA" id="ARBA00023034"/>
    </source>
</evidence>
<evidence type="ECO:0000313" key="13">
    <source>
        <dbReference type="EMBL" id="TKC52918.1"/>
    </source>
</evidence>
<dbReference type="CDD" id="cd01247">
    <property type="entry name" value="PH_FAPP1_FAPP2"/>
    <property type="match status" value="1"/>
</dbReference>
<dbReference type="FunFam" id="1.10.3520.10:FF:000001">
    <property type="entry name" value="Pleckstrin domain-containing family A member 8"/>
    <property type="match status" value="1"/>
</dbReference>
<dbReference type="GO" id="GO:1902388">
    <property type="term" value="F:ceramide 1-phosphate transfer activity"/>
    <property type="evidence" value="ECO:0007669"/>
    <property type="project" value="TreeGrafter"/>
</dbReference>
<evidence type="ECO:0000256" key="4">
    <source>
        <dbReference type="ARBA" id="ARBA00022448"/>
    </source>
</evidence>
<dbReference type="Gene3D" id="2.30.29.30">
    <property type="entry name" value="Pleckstrin-homology domain (PH domain)/Phosphotyrosine-binding domain (PTB)"/>
    <property type="match status" value="1"/>
</dbReference>
<dbReference type="InterPro" id="IPR036497">
    <property type="entry name" value="GLTP_sf"/>
</dbReference>
<evidence type="ECO:0000256" key="3">
    <source>
        <dbReference type="ARBA" id="ARBA00016588"/>
    </source>
</evidence>
<keyword evidence="5" id="KW-0653">Protein transport</keyword>
<dbReference type="InterPro" id="IPR001849">
    <property type="entry name" value="PH_domain"/>
</dbReference>
<sequence>QRAEPAAPGRRPAASSRAEAATAPGVAGSAAPGNGPAAAAPRLLGPGAVRGPAGEGKVAAGAMEGVLYKWTNYLSGWQPRWFLLCGGILSYYDSPEDAWKGCKGSIQMAVCEIQVHSVDNTRMDLIIPGEQYFYLKARSVAERQRWLVALGSAKACLTDKFAENTENLKTKMSELRLYCDLLVQQVDKTKEVTATGVSNSEEGIDVGTLLKSTCNTFLKTLEECMQIANAAFTSELLYRTPPGSPQLAMLKSNKMKHPIVPIHNSLERQTELNSCENGSLHMEINDDEEILMKNKSSLCLKPAETDRSISSEENTDDNITVQREMIKEDGEENLGNHDSHLAQSESHSSSSSPEAHWEEGQEVIPTFFSTMNTRYSVLSKITDSWIRAFLLESQCWCSFQGMAYPNRIENVAYQASPLLFTLPEAVDEKELDCESILGQQVLACFGGLSLENDFIRLCYNRRTVTGAYFDIELLEDSGIPTEAFLASCYAVVPVLDKLGPTVFAPVKMDLVGNIKPKPNKNPQTNKTDYLESIRTKKVNQKYITNKEEFTTLQKIVLHEVEADVAQVRNSATEALLWLKRGLKFLKGFLTEVKNGEKDIQTALNNAYGKTLRQHHGWVVRGVFALALRAAPSYEDFVAALTIKEGDHQKAAFSVGMQRDLSLYLPAMEKQLAILDTLYEVHGLESDEVV</sequence>
<reference evidence="14" key="1">
    <citation type="journal article" date="2019" name="IScience">
        <title>Narwhal Genome Reveals Long-Term Low Genetic Diversity despite Current Large Abundance Size.</title>
        <authorList>
            <person name="Westbury M.V."/>
            <person name="Petersen B."/>
            <person name="Garde E."/>
            <person name="Heide-Jorgensen M.P."/>
            <person name="Lorenzen E.D."/>
        </authorList>
    </citation>
    <scope>NUCLEOTIDE SEQUENCE [LARGE SCALE GENOMIC DNA]</scope>
</reference>
<keyword evidence="8" id="KW-0472">Membrane</keyword>
<proteinExistence type="predicted"/>
<dbReference type="GO" id="GO:1902387">
    <property type="term" value="F:ceramide 1-phosphate binding"/>
    <property type="evidence" value="ECO:0007669"/>
    <property type="project" value="TreeGrafter"/>
</dbReference>
<dbReference type="PANTHER" id="PTHR10219">
    <property type="entry name" value="GLYCOLIPID TRANSFER PROTEIN-RELATED"/>
    <property type="match status" value="1"/>
</dbReference>
<feature type="region of interest" description="Disordered" evidence="11">
    <location>
        <begin position="332"/>
        <end position="356"/>
    </location>
</feature>
<evidence type="ECO:0000256" key="11">
    <source>
        <dbReference type="SAM" id="MobiDB-lite"/>
    </source>
</evidence>
<dbReference type="Pfam" id="PF08718">
    <property type="entry name" value="GLTP"/>
    <property type="match status" value="1"/>
</dbReference>
<dbReference type="GO" id="GO:0016020">
    <property type="term" value="C:membrane"/>
    <property type="evidence" value="ECO:0007669"/>
    <property type="project" value="UniProtKB-SubCell"/>
</dbReference>
<dbReference type="Pfam" id="PF00169">
    <property type="entry name" value="PH"/>
    <property type="match status" value="1"/>
</dbReference>
<comment type="subcellular location">
    <subcellularLocation>
        <location evidence="2">Golgi apparatus</location>
        <location evidence="2">trans-Golgi network membrane</location>
    </subcellularLocation>
    <subcellularLocation>
        <location evidence="1">Membrane</location>
        <topology evidence="1">Peripheral membrane protein</topology>
    </subcellularLocation>
</comment>
<feature type="region of interest" description="Disordered" evidence="11">
    <location>
        <begin position="1"/>
        <end position="33"/>
    </location>
</feature>
<keyword evidence="6" id="KW-0333">Golgi apparatus</keyword>
<evidence type="ECO:0000256" key="5">
    <source>
        <dbReference type="ARBA" id="ARBA00022927"/>
    </source>
</evidence>
<dbReference type="GO" id="GO:0015031">
    <property type="term" value="P:protein transport"/>
    <property type="evidence" value="ECO:0007669"/>
    <property type="project" value="UniProtKB-KW"/>
</dbReference>
<dbReference type="PROSITE" id="PS50003">
    <property type="entry name" value="PH_DOMAIN"/>
    <property type="match status" value="1"/>
</dbReference>
<dbReference type="GO" id="GO:0005829">
    <property type="term" value="C:cytosol"/>
    <property type="evidence" value="ECO:0007669"/>
    <property type="project" value="TreeGrafter"/>
</dbReference>
<evidence type="ECO:0000256" key="2">
    <source>
        <dbReference type="ARBA" id="ARBA00004198"/>
    </source>
</evidence>
<keyword evidence="7" id="KW-0446">Lipid-binding</keyword>
<evidence type="ECO:0000256" key="9">
    <source>
        <dbReference type="ARBA" id="ARBA00031032"/>
    </source>
</evidence>
<dbReference type="SMART" id="SM00233">
    <property type="entry name" value="PH"/>
    <property type="match status" value="1"/>
</dbReference>
<keyword evidence="4" id="KW-0813">Transport</keyword>
<dbReference type="SUPFAM" id="SSF110004">
    <property type="entry name" value="Glycolipid transfer protein, GLTP"/>
    <property type="match status" value="1"/>
</dbReference>
<gene>
    <name evidence="13" type="ORF">EI555_009093</name>
</gene>
<dbReference type="EMBL" id="RWIC01000018">
    <property type="protein sequence ID" value="TKC52918.1"/>
    <property type="molecule type" value="Genomic_DNA"/>
</dbReference>
<dbReference type="InterPro" id="IPR014830">
    <property type="entry name" value="Glycolipid_transfer_prot_dom"/>
</dbReference>
<feature type="domain" description="PH" evidence="12">
    <location>
        <begin position="60"/>
        <end position="155"/>
    </location>
</feature>
<dbReference type="GO" id="GO:0005794">
    <property type="term" value="C:Golgi apparatus"/>
    <property type="evidence" value="ECO:0007669"/>
    <property type="project" value="UniProtKB-SubCell"/>
</dbReference>
<dbReference type="Proteomes" id="UP000308365">
    <property type="component" value="Unassembled WGS sequence"/>
</dbReference>
<organism evidence="13 14">
    <name type="scientific">Monodon monoceros</name>
    <name type="common">Narwhal</name>
    <name type="synonym">Ceratodon monodon</name>
    <dbReference type="NCBI Taxonomy" id="40151"/>
    <lineage>
        <taxon>Eukaryota</taxon>
        <taxon>Metazoa</taxon>
        <taxon>Chordata</taxon>
        <taxon>Craniata</taxon>
        <taxon>Vertebrata</taxon>
        <taxon>Euteleostomi</taxon>
        <taxon>Mammalia</taxon>
        <taxon>Eutheria</taxon>
        <taxon>Laurasiatheria</taxon>
        <taxon>Artiodactyla</taxon>
        <taxon>Whippomorpha</taxon>
        <taxon>Cetacea</taxon>
        <taxon>Odontoceti</taxon>
        <taxon>Monodontidae</taxon>
        <taxon>Monodon</taxon>
    </lineage>
</organism>
<feature type="non-terminal residue" evidence="13">
    <location>
        <position position="1"/>
    </location>
</feature>
<dbReference type="SUPFAM" id="SSF50729">
    <property type="entry name" value="PH domain-like"/>
    <property type="match status" value="1"/>
</dbReference>
<evidence type="ECO:0000256" key="8">
    <source>
        <dbReference type="ARBA" id="ARBA00023136"/>
    </source>
</evidence>
<evidence type="ECO:0000256" key="7">
    <source>
        <dbReference type="ARBA" id="ARBA00023121"/>
    </source>
</evidence>
<dbReference type="Gene3D" id="1.10.3520.10">
    <property type="entry name" value="Glycolipid transfer protein"/>
    <property type="match status" value="1"/>
</dbReference>
<accession>A0A4U1FRV3</accession>
<evidence type="ECO:0000256" key="10">
    <source>
        <dbReference type="ARBA" id="ARBA00046872"/>
    </source>
</evidence>
<feature type="compositionally biased region" description="Low complexity" evidence="11">
    <location>
        <begin position="341"/>
        <end position="354"/>
    </location>
</feature>
<dbReference type="FunFam" id="2.30.29.30:FF:000085">
    <property type="entry name" value="Pleckstrin homology domain-containing family A member 8"/>
    <property type="match status" value="1"/>
</dbReference>
<dbReference type="AlphaFoldDB" id="A0A4U1FRV3"/>
<comment type="subunit">
    <text evidence="10">Homodimer. Interacts with ARF1; the interaction together with phosphatidylinositol 4-phosphate binding is required for FAPP2 GlcCer transfer ability.</text>
</comment>
<evidence type="ECO:0000259" key="12">
    <source>
        <dbReference type="PROSITE" id="PS50003"/>
    </source>
</evidence>
<comment type="caution">
    <text evidence="13">The sequence shown here is derived from an EMBL/GenBank/DDBJ whole genome shotgun (WGS) entry which is preliminary data.</text>
</comment>
<name>A0A4U1FRV3_MONMO</name>
<dbReference type="PANTHER" id="PTHR10219:SF25">
    <property type="entry name" value="PLECKSTRIN HOMOLOGY DOMAIN-CONTAINING FAMILY A MEMBER 8"/>
    <property type="match status" value="1"/>
</dbReference>
<evidence type="ECO:0000256" key="1">
    <source>
        <dbReference type="ARBA" id="ARBA00004170"/>
    </source>
</evidence>